<evidence type="ECO:0000313" key="2">
    <source>
        <dbReference type="EMBL" id="CAG6672352.1"/>
    </source>
</evidence>
<evidence type="ECO:0000256" key="1">
    <source>
        <dbReference type="SAM" id="MobiDB-lite"/>
    </source>
</evidence>
<protein>
    <submittedName>
        <fullName evidence="2">Uncharacterized protein</fullName>
    </submittedName>
</protein>
<feature type="compositionally biased region" description="Basic and acidic residues" evidence="1">
    <location>
        <begin position="52"/>
        <end position="61"/>
    </location>
</feature>
<dbReference type="AlphaFoldDB" id="A0A8D8SR12"/>
<name>A0A8D8SR12_9HEMI</name>
<reference evidence="2" key="1">
    <citation type="submission" date="2021-05" db="EMBL/GenBank/DDBJ databases">
        <authorList>
            <person name="Alioto T."/>
            <person name="Alioto T."/>
            <person name="Gomez Garrido J."/>
        </authorList>
    </citation>
    <scope>NUCLEOTIDE SEQUENCE</scope>
</reference>
<organism evidence="2">
    <name type="scientific">Cacopsylla melanoneura</name>
    <dbReference type="NCBI Taxonomy" id="428564"/>
    <lineage>
        <taxon>Eukaryota</taxon>
        <taxon>Metazoa</taxon>
        <taxon>Ecdysozoa</taxon>
        <taxon>Arthropoda</taxon>
        <taxon>Hexapoda</taxon>
        <taxon>Insecta</taxon>
        <taxon>Pterygota</taxon>
        <taxon>Neoptera</taxon>
        <taxon>Paraneoptera</taxon>
        <taxon>Hemiptera</taxon>
        <taxon>Sternorrhyncha</taxon>
        <taxon>Psylloidea</taxon>
        <taxon>Psyllidae</taxon>
        <taxon>Psyllinae</taxon>
        <taxon>Cacopsylla</taxon>
    </lineage>
</organism>
<feature type="region of interest" description="Disordered" evidence="1">
    <location>
        <begin position="52"/>
        <end position="170"/>
    </location>
</feature>
<dbReference type="EMBL" id="HBUF01228292">
    <property type="protein sequence ID" value="CAG6672352.1"/>
    <property type="molecule type" value="Transcribed_RNA"/>
</dbReference>
<sequence>MSSDRAKRIIQCLKENKKKMKIEQQRMVEPDKAVSERLAEVDKGVSERLVEVDKAVSERPSDSQLTKTGPSPLKRKWVRDSCDSMMRMKLKSVPDAAQSSDTDDSVPDDSDADPNYAQSDQSDSDFDDFTSNLKRTPKKAPRTTSMDLQLKKKGPKTPMFDERQEEQGVSTDLLKALQVTFWRI</sequence>
<accession>A0A8D8SR12</accession>
<proteinExistence type="predicted"/>
<feature type="compositionally biased region" description="Acidic residues" evidence="1">
    <location>
        <begin position="101"/>
        <end position="112"/>
    </location>
</feature>